<evidence type="ECO:0000259" key="5">
    <source>
        <dbReference type="SMART" id="SM00822"/>
    </source>
</evidence>
<comment type="caution">
    <text evidence="6">The sequence shown here is derived from an EMBL/GenBank/DDBJ whole genome shotgun (WGS) entry which is preliminary data.</text>
</comment>
<keyword evidence="2" id="KW-0521">NADP</keyword>
<dbReference type="FunFam" id="3.40.50.720:FF:000281">
    <property type="entry name" value="Uncharacterized oxidoreductase YIR035C"/>
    <property type="match status" value="1"/>
</dbReference>
<evidence type="ECO:0000313" key="6">
    <source>
        <dbReference type="EMBL" id="ORZ10216.1"/>
    </source>
</evidence>
<organism evidence="6 7">
    <name type="scientific">Absidia repens</name>
    <dbReference type="NCBI Taxonomy" id="90262"/>
    <lineage>
        <taxon>Eukaryota</taxon>
        <taxon>Fungi</taxon>
        <taxon>Fungi incertae sedis</taxon>
        <taxon>Mucoromycota</taxon>
        <taxon>Mucoromycotina</taxon>
        <taxon>Mucoromycetes</taxon>
        <taxon>Mucorales</taxon>
        <taxon>Cunninghamellaceae</taxon>
        <taxon>Absidia</taxon>
    </lineage>
</organism>
<gene>
    <name evidence="6" type="ORF">BCR42DRAFT_454725</name>
</gene>
<comment type="similarity">
    <text evidence="1 4">Belongs to the short-chain dehydrogenases/reductases (SDR) family.</text>
</comment>
<dbReference type="InterPro" id="IPR036291">
    <property type="entry name" value="NAD(P)-bd_dom_sf"/>
</dbReference>
<dbReference type="InterPro" id="IPR002347">
    <property type="entry name" value="SDR_fam"/>
</dbReference>
<dbReference type="Gene3D" id="3.40.50.720">
    <property type="entry name" value="NAD(P)-binding Rossmann-like Domain"/>
    <property type="match status" value="1"/>
</dbReference>
<dbReference type="SMART" id="SM00822">
    <property type="entry name" value="PKS_KR"/>
    <property type="match status" value="1"/>
</dbReference>
<accession>A0A1X2I6B9</accession>
<dbReference type="EMBL" id="MCGE01000025">
    <property type="protein sequence ID" value="ORZ10216.1"/>
    <property type="molecule type" value="Genomic_DNA"/>
</dbReference>
<keyword evidence="7" id="KW-1185">Reference proteome</keyword>
<dbReference type="STRING" id="90262.A0A1X2I6B9"/>
<dbReference type="GO" id="GO:0050664">
    <property type="term" value="F:oxidoreductase activity, acting on NAD(P)H, oxygen as acceptor"/>
    <property type="evidence" value="ECO:0007669"/>
    <property type="project" value="TreeGrafter"/>
</dbReference>
<keyword evidence="3" id="KW-0560">Oxidoreductase</keyword>
<dbReference type="SUPFAM" id="SSF51735">
    <property type="entry name" value="NAD(P)-binding Rossmann-fold domains"/>
    <property type="match status" value="1"/>
</dbReference>
<reference evidence="6 7" key="1">
    <citation type="submission" date="2016-07" db="EMBL/GenBank/DDBJ databases">
        <title>Pervasive Adenine N6-methylation of Active Genes in Fungi.</title>
        <authorList>
            <consortium name="DOE Joint Genome Institute"/>
            <person name="Mondo S.J."/>
            <person name="Dannebaum R.O."/>
            <person name="Kuo R.C."/>
            <person name="Labutti K."/>
            <person name="Haridas S."/>
            <person name="Kuo A."/>
            <person name="Salamov A."/>
            <person name="Ahrendt S.R."/>
            <person name="Lipzen A."/>
            <person name="Sullivan W."/>
            <person name="Andreopoulos W.B."/>
            <person name="Clum A."/>
            <person name="Lindquist E."/>
            <person name="Daum C."/>
            <person name="Ramamoorthy G.K."/>
            <person name="Gryganskyi A."/>
            <person name="Culley D."/>
            <person name="Magnuson J.K."/>
            <person name="James T.Y."/>
            <person name="O'Malley M.A."/>
            <person name="Stajich J.E."/>
            <person name="Spatafora J.W."/>
            <person name="Visel A."/>
            <person name="Grigoriev I.V."/>
        </authorList>
    </citation>
    <scope>NUCLEOTIDE SEQUENCE [LARGE SCALE GENOMIC DNA]</scope>
    <source>
        <strain evidence="6 7">NRRL 1336</strain>
    </source>
</reference>
<dbReference type="PANTHER" id="PTHR43008:SF8">
    <property type="entry name" value="BENZIL REDUCTASE ((S)-BENZOIN FORMING) IRC24"/>
    <property type="match status" value="1"/>
</dbReference>
<evidence type="ECO:0000256" key="4">
    <source>
        <dbReference type="RuleBase" id="RU000363"/>
    </source>
</evidence>
<dbReference type="InterPro" id="IPR057326">
    <property type="entry name" value="KR_dom"/>
</dbReference>
<dbReference type="Proteomes" id="UP000193560">
    <property type="component" value="Unassembled WGS sequence"/>
</dbReference>
<dbReference type="PANTHER" id="PTHR43008">
    <property type="entry name" value="BENZIL REDUCTASE"/>
    <property type="match status" value="1"/>
</dbReference>
<evidence type="ECO:0000256" key="3">
    <source>
        <dbReference type="ARBA" id="ARBA00023002"/>
    </source>
</evidence>
<name>A0A1X2I6B9_9FUNG</name>
<proteinExistence type="inferred from homology"/>
<dbReference type="PROSITE" id="PS00061">
    <property type="entry name" value="ADH_SHORT"/>
    <property type="match status" value="1"/>
</dbReference>
<dbReference type="PRINTS" id="PR00080">
    <property type="entry name" value="SDRFAMILY"/>
</dbReference>
<evidence type="ECO:0000256" key="1">
    <source>
        <dbReference type="ARBA" id="ARBA00006484"/>
    </source>
</evidence>
<dbReference type="OrthoDB" id="153074at2759"/>
<feature type="domain" description="Ketoreductase" evidence="5">
    <location>
        <begin position="4"/>
        <end position="225"/>
    </location>
</feature>
<dbReference type="InterPro" id="IPR020904">
    <property type="entry name" value="Sc_DH/Rdtase_CS"/>
</dbReference>
<dbReference type="PRINTS" id="PR00081">
    <property type="entry name" value="GDHRDH"/>
</dbReference>
<protein>
    <submittedName>
        <fullName evidence="6">Short-chain dehydrogenase</fullName>
    </submittedName>
</protein>
<evidence type="ECO:0000313" key="7">
    <source>
        <dbReference type="Proteomes" id="UP000193560"/>
    </source>
</evidence>
<dbReference type="CDD" id="cd05367">
    <property type="entry name" value="SPR-like_SDR_c"/>
    <property type="match status" value="1"/>
</dbReference>
<evidence type="ECO:0000256" key="2">
    <source>
        <dbReference type="ARBA" id="ARBA00022857"/>
    </source>
</evidence>
<dbReference type="AlphaFoldDB" id="A0A1X2I6B9"/>
<dbReference type="Pfam" id="PF00106">
    <property type="entry name" value="adh_short"/>
    <property type="match status" value="1"/>
</dbReference>
<sequence>MSEKVYLVTGASKGIGKAMTLLALNKFKARVVAVARSKELLEALKLEVAAQQGGGDDLEIVVGDVCDEHTCRRAVNVAIDKWGRLDTVVANAGVVEPIASVGDGSVQGWKHLFDVNFFSIITLVQEALPHLRRSKGTLILISSGAASRGYRAWGAYGASKAALNHLGMTLAVEEPDVTTLAIRPGVVNTDMQQVIRDKGSEAMKDDHEKFVELHRNGRLLNADDPAHVVVALGMNPPKDRSGQYLSWDDPALEIFRKPENQLRT</sequence>